<dbReference type="Proteomes" id="UP000233778">
    <property type="component" value="Chromosome"/>
</dbReference>
<evidence type="ECO:0000313" key="3">
    <source>
        <dbReference type="EMBL" id="AUH03520.1"/>
    </source>
</evidence>
<keyword evidence="4" id="KW-1185">Reference proteome</keyword>
<dbReference type="Proteomes" id="UP000017700">
    <property type="component" value="Chromosome"/>
</dbReference>
<evidence type="ECO:0000313" key="5">
    <source>
        <dbReference type="Proteomes" id="UP000233778"/>
    </source>
</evidence>
<dbReference type="InterPro" id="IPR052573">
    <property type="entry name" value="DnaJ_C_subfamily_28"/>
</dbReference>
<dbReference type="NCBIfam" id="NF007572">
    <property type="entry name" value="PRK10203.1"/>
    <property type="match status" value="1"/>
</dbReference>
<accession>A0A2I5TG39</accession>
<dbReference type="PANTHER" id="PTHR39158">
    <property type="entry name" value="OS08G0560600 PROTEIN"/>
    <property type="match status" value="1"/>
</dbReference>
<dbReference type="EMBL" id="CP025085">
    <property type="protein sequence ID" value="AUG99204.1"/>
    <property type="molecule type" value="Genomic_DNA"/>
</dbReference>
<dbReference type="InterPro" id="IPR018961">
    <property type="entry name" value="DnaJ_homolog_subfam-C_membr-28"/>
</dbReference>
<dbReference type="OrthoDB" id="9798476at2"/>
<dbReference type="KEGG" id="sera:Ser39006_004845"/>
<dbReference type="STRING" id="104623.Ser39006_00045"/>
<sequence length="126" mass="14465">MFLIDEWAERHIVEAQLKGEFDNLSGCGRPLQLDDNSAVPEELRSAFHLLKNAGYLPQELLDRKEALTLIQLLQEINPEHPEHDKLNKQIRLLELRLQQAGMSTDFLRTRYQSAISDKLLGSSQKS</sequence>
<protein>
    <recommendedName>
        <fullName evidence="1">DnaJ homologue subfamily C member 28 conserved domain-containing protein</fullName>
    </recommendedName>
</protein>
<organism evidence="3 4">
    <name type="scientific">Serratia sp. (strain ATCC 39006)</name>
    <name type="common">Prodigiosinella confusarubida</name>
    <dbReference type="NCBI Taxonomy" id="104623"/>
    <lineage>
        <taxon>Bacteria</taxon>
        <taxon>Pseudomonadati</taxon>
        <taxon>Pseudomonadota</taxon>
        <taxon>Gammaproteobacteria</taxon>
        <taxon>Enterobacterales</taxon>
        <taxon>Pectobacteriaceae</taxon>
        <taxon>Prodigiosinella</taxon>
    </lineage>
</organism>
<gene>
    <name evidence="2" type="ORF">CWC46_04845</name>
    <name evidence="3" type="ORF">Ser39006_004845</name>
</gene>
<name>A0A2I5TG39_SERS3</name>
<evidence type="ECO:0000313" key="2">
    <source>
        <dbReference type="EMBL" id="AUG99204.1"/>
    </source>
</evidence>
<proteinExistence type="predicted"/>
<reference evidence="2 5" key="3">
    <citation type="submission" date="2017-11" db="EMBL/GenBank/DDBJ databases">
        <title>Complete genome sequence of Serratia sp. ATCC 39006 LacA.</title>
        <authorList>
            <person name="Hampton H.G."/>
            <person name="Jackson S.A."/>
            <person name="Jauregui R."/>
            <person name="Poulter G.T.M."/>
            <person name="Salmond G.P.C."/>
            <person name="Fineran P.C."/>
        </authorList>
    </citation>
    <scope>NUCLEOTIDE SEQUENCE [LARGE SCALE GENOMIC DNA]</scope>
    <source>
        <strain evidence="2 5">ATCC 39006</strain>
    </source>
</reference>
<evidence type="ECO:0000259" key="1">
    <source>
        <dbReference type="Pfam" id="PF09350"/>
    </source>
</evidence>
<feature type="domain" description="DnaJ homologue subfamily C member 28 conserved" evidence="1">
    <location>
        <begin position="7"/>
        <end position="73"/>
    </location>
</feature>
<dbReference type="KEGG" id="serq:CWC46_04845"/>
<reference evidence="3" key="4">
    <citation type="submission" date="2017-11" db="EMBL/GenBank/DDBJ databases">
        <title>Complete genome sequence of Serratia sp. ATCC 39006.</title>
        <authorList>
            <person name="Hampton H.G."/>
            <person name="Jackson S.A."/>
            <person name="Jauregui R."/>
            <person name="Poulter G.T.M."/>
            <person name="Salmond G.P.C."/>
            <person name="Fineran P.C."/>
        </authorList>
    </citation>
    <scope>NUCLEOTIDE SEQUENCE</scope>
    <source>
        <strain evidence="3">ATCC 39006</strain>
    </source>
</reference>
<reference evidence="3 4" key="1">
    <citation type="journal article" date="2013" name="Genome Announc.">
        <title>Draft genome sequence of Serratia sp. strain ATCC 39006, a model bacterium for analysis of the biosynthesis and regulation of prodigiosin, a carbapenem, and gas vesicles.</title>
        <authorList>
            <person name="Fineran P.C."/>
            <person name="Iglesias Cans M.C."/>
            <person name="Ramsay J.P."/>
            <person name="Wilf N.M."/>
            <person name="Cossyleon D."/>
            <person name="McNeil M.B."/>
            <person name="Williamson N.R."/>
            <person name="Monson R.E."/>
            <person name="Becher S.A."/>
            <person name="Stanton J.A."/>
            <person name="Brugger K."/>
            <person name="Brown S.D."/>
            <person name="Salmond G.P."/>
        </authorList>
    </citation>
    <scope>NUCLEOTIDE SEQUENCE [LARGE SCALE GENOMIC DNA]</scope>
    <source>
        <strain evidence="3">ATCC 39006</strain>
        <strain evidence="4">ATCC 39006 / SC 11482</strain>
    </source>
</reference>
<dbReference type="EMBL" id="CP025084">
    <property type="protein sequence ID" value="AUH03520.1"/>
    <property type="molecule type" value="Genomic_DNA"/>
</dbReference>
<evidence type="ECO:0000313" key="4">
    <source>
        <dbReference type="Proteomes" id="UP000017700"/>
    </source>
</evidence>
<reference evidence="3" key="2">
    <citation type="submission" date="2013-09" db="EMBL/GenBank/DDBJ databases">
        <authorList>
            <person name="Wang G."/>
            <person name="Yang Y."/>
            <person name="Su Y."/>
        </authorList>
    </citation>
    <scope>NUCLEOTIDE SEQUENCE</scope>
    <source>
        <strain evidence="3">ATCC 39006</strain>
    </source>
</reference>
<dbReference type="AlphaFoldDB" id="A0A2I5TG39"/>
<dbReference type="RefSeq" id="WP_021013329.1">
    <property type="nucleotide sequence ID" value="NZ_CP025084.1"/>
</dbReference>
<dbReference type="Pfam" id="PF09350">
    <property type="entry name" value="DJC28_CD"/>
    <property type="match status" value="1"/>
</dbReference>
<dbReference type="PANTHER" id="PTHR39158:SF1">
    <property type="entry name" value="DNAJ HOMOLOG SUBFAMILY C MEMBER 28"/>
    <property type="match status" value="1"/>
</dbReference>